<evidence type="ECO:0000256" key="3">
    <source>
        <dbReference type="RuleBase" id="RU000363"/>
    </source>
</evidence>
<dbReference type="Proteomes" id="UP000463051">
    <property type="component" value="Unassembled WGS sequence"/>
</dbReference>
<sequence>MTKTVLITGCSTGLGYTTAKKFVDGGWNVVATMRKPDERIAEGNPERIYVTALDVTNRASIEAAISAGISRFGQIDAVVNNAGITTVSIFEATPMDVIREIFETNVFGVMNVIQAITPHFRKQGGGTIVNISSGIGFAAAPLLSIYTATKHTLEGMSESLSYELESQNILIKLVEPGAMRNTNFASSHTATLNTPIPVEYKPYFDQMMHSMINNYPFEDAQEDQVAAQVYLAASDESDRLRYISGPDAEEMARLRWTTSETEYLSTMRELMGQTAWRQASMKSSS</sequence>
<dbReference type="InterPro" id="IPR002347">
    <property type="entry name" value="SDR_fam"/>
</dbReference>
<dbReference type="InterPro" id="IPR036291">
    <property type="entry name" value="NAD(P)-bd_dom_sf"/>
</dbReference>
<dbReference type="AlphaFoldDB" id="A0A7X2L4P6"/>
<dbReference type="SUPFAM" id="SSF51735">
    <property type="entry name" value="NAD(P)-binding Rossmann-fold domains"/>
    <property type="match status" value="1"/>
</dbReference>
<dbReference type="EMBL" id="WJXB01000023">
    <property type="protein sequence ID" value="MRN57262.1"/>
    <property type="molecule type" value="Genomic_DNA"/>
</dbReference>
<evidence type="ECO:0000313" key="5">
    <source>
        <dbReference type="Proteomes" id="UP000463051"/>
    </source>
</evidence>
<comment type="caution">
    <text evidence="4">The sequence shown here is derived from an EMBL/GenBank/DDBJ whole genome shotgun (WGS) entry which is preliminary data.</text>
</comment>
<dbReference type="InterPro" id="IPR051911">
    <property type="entry name" value="SDR_oxidoreductase"/>
</dbReference>
<dbReference type="PANTHER" id="PTHR43976:SF16">
    <property type="entry name" value="SHORT-CHAIN DEHYDROGENASE_REDUCTASE FAMILY PROTEIN"/>
    <property type="match status" value="1"/>
</dbReference>
<gene>
    <name evidence="4" type="ORF">GJB61_30480</name>
</gene>
<protein>
    <submittedName>
        <fullName evidence="4">SDR family NAD(P)-dependent oxidoreductase</fullName>
    </submittedName>
</protein>
<dbReference type="CDD" id="cd05374">
    <property type="entry name" value="17beta-HSD-like_SDR_c"/>
    <property type="match status" value="1"/>
</dbReference>
<keyword evidence="2" id="KW-0560">Oxidoreductase</keyword>
<dbReference type="RefSeq" id="WP_154122747.1">
    <property type="nucleotide sequence ID" value="NZ_WJXB01000023.1"/>
</dbReference>
<proteinExistence type="inferred from homology"/>
<evidence type="ECO:0000256" key="1">
    <source>
        <dbReference type="ARBA" id="ARBA00006484"/>
    </source>
</evidence>
<accession>A0A7X2L4P6</accession>
<dbReference type="GO" id="GO:0016491">
    <property type="term" value="F:oxidoreductase activity"/>
    <property type="evidence" value="ECO:0007669"/>
    <property type="project" value="UniProtKB-KW"/>
</dbReference>
<dbReference type="Pfam" id="PF00106">
    <property type="entry name" value="adh_short"/>
    <property type="match status" value="1"/>
</dbReference>
<dbReference type="PRINTS" id="PR00080">
    <property type="entry name" value="SDRFAMILY"/>
</dbReference>
<name>A0A7X2L4P6_9BACL</name>
<dbReference type="PANTHER" id="PTHR43976">
    <property type="entry name" value="SHORT CHAIN DEHYDROGENASE"/>
    <property type="match status" value="1"/>
</dbReference>
<comment type="similarity">
    <text evidence="1 3">Belongs to the short-chain dehydrogenases/reductases (SDR) family.</text>
</comment>
<dbReference type="Gene3D" id="3.40.50.720">
    <property type="entry name" value="NAD(P)-binding Rossmann-like Domain"/>
    <property type="match status" value="1"/>
</dbReference>
<dbReference type="PRINTS" id="PR00081">
    <property type="entry name" value="GDHRDH"/>
</dbReference>
<keyword evidence="5" id="KW-1185">Reference proteome</keyword>
<organism evidence="4 5">
    <name type="scientific">Paenibacillus monticola</name>
    <dbReference type="NCBI Taxonomy" id="2666075"/>
    <lineage>
        <taxon>Bacteria</taxon>
        <taxon>Bacillati</taxon>
        <taxon>Bacillota</taxon>
        <taxon>Bacilli</taxon>
        <taxon>Bacillales</taxon>
        <taxon>Paenibacillaceae</taxon>
        <taxon>Paenibacillus</taxon>
    </lineage>
</organism>
<evidence type="ECO:0000313" key="4">
    <source>
        <dbReference type="EMBL" id="MRN57262.1"/>
    </source>
</evidence>
<evidence type="ECO:0000256" key="2">
    <source>
        <dbReference type="ARBA" id="ARBA00023002"/>
    </source>
</evidence>
<reference evidence="4 5" key="1">
    <citation type="submission" date="2019-11" db="EMBL/GenBank/DDBJ databases">
        <title>Paenibacillus monticola sp. nov., a novel PGPR strain isolated from mountain sample in China.</title>
        <authorList>
            <person name="Zhao Q."/>
            <person name="Li H.-P."/>
            <person name="Zhang J.-L."/>
        </authorList>
    </citation>
    <scope>NUCLEOTIDE SEQUENCE [LARGE SCALE GENOMIC DNA]</scope>
    <source>
        <strain evidence="4 5">LC-T2</strain>
    </source>
</reference>